<dbReference type="InterPro" id="IPR013216">
    <property type="entry name" value="Methyltransf_11"/>
</dbReference>
<dbReference type="Gene3D" id="3.40.50.150">
    <property type="entry name" value="Vaccinia Virus protein VP39"/>
    <property type="match status" value="1"/>
</dbReference>
<evidence type="ECO:0000313" key="3">
    <source>
        <dbReference type="Proteomes" id="UP000777265"/>
    </source>
</evidence>
<comment type="caution">
    <text evidence="2">The sequence shown here is derived from an EMBL/GenBank/DDBJ whole genome shotgun (WGS) entry which is preliminary data.</text>
</comment>
<evidence type="ECO:0000259" key="1">
    <source>
        <dbReference type="Pfam" id="PF08241"/>
    </source>
</evidence>
<gene>
    <name evidence="2" type="ORF">GXY80_05940</name>
</gene>
<dbReference type="EMBL" id="JAAYEE010000099">
    <property type="protein sequence ID" value="NLW35010.1"/>
    <property type="molecule type" value="Genomic_DNA"/>
</dbReference>
<dbReference type="STRING" id="909663.GCA_000512235_02769"/>
<organism evidence="2 3">
    <name type="scientific">Syntrophorhabdus aromaticivorans</name>
    <dbReference type="NCBI Taxonomy" id="328301"/>
    <lineage>
        <taxon>Bacteria</taxon>
        <taxon>Pseudomonadati</taxon>
        <taxon>Thermodesulfobacteriota</taxon>
        <taxon>Syntrophorhabdia</taxon>
        <taxon>Syntrophorhabdales</taxon>
        <taxon>Syntrophorhabdaceae</taxon>
        <taxon>Syntrophorhabdus</taxon>
    </lineage>
</organism>
<name>A0A351U0U4_9BACT</name>
<dbReference type="Pfam" id="PF08241">
    <property type="entry name" value="Methyltransf_11"/>
    <property type="match status" value="1"/>
</dbReference>
<keyword evidence="2" id="KW-0808">Transferase</keyword>
<reference evidence="2" key="1">
    <citation type="journal article" date="2020" name="Biotechnol. Biofuels">
        <title>New insights from the biogas microbiome by comprehensive genome-resolved metagenomics of nearly 1600 species originating from multiple anaerobic digesters.</title>
        <authorList>
            <person name="Campanaro S."/>
            <person name="Treu L."/>
            <person name="Rodriguez-R L.M."/>
            <person name="Kovalovszki A."/>
            <person name="Ziels R.M."/>
            <person name="Maus I."/>
            <person name="Zhu X."/>
            <person name="Kougias P.G."/>
            <person name="Basile A."/>
            <person name="Luo G."/>
            <person name="Schluter A."/>
            <person name="Konstantinidis K.T."/>
            <person name="Angelidaki I."/>
        </authorList>
    </citation>
    <scope>NUCLEOTIDE SEQUENCE</scope>
    <source>
        <strain evidence="2">AS06rmzACSIP_7</strain>
    </source>
</reference>
<proteinExistence type="predicted"/>
<dbReference type="InterPro" id="IPR029063">
    <property type="entry name" value="SAM-dependent_MTases_sf"/>
</dbReference>
<feature type="domain" description="Methyltransferase type 11" evidence="1">
    <location>
        <begin position="56"/>
        <end position="139"/>
    </location>
</feature>
<dbReference type="GO" id="GO:0032259">
    <property type="term" value="P:methylation"/>
    <property type="evidence" value="ECO:0007669"/>
    <property type="project" value="UniProtKB-KW"/>
</dbReference>
<dbReference type="AlphaFoldDB" id="A0A351U0U4"/>
<keyword evidence="2" id="KW-0489">Methyltransferase</keyword>
<sequence length="276" mass="31662">MSFIGSNWERYFENPDEGLGTTYERFVLHQYYRKLKERYSIGSVLEVPSFGMTGISGINSMWWAHGGTKVTVADENRHRVRLIKGVWQTLGFEADFIHLNKGYAPLPFRSKSFDMGWNFAALHLVSGIDDFLGELARVAAKVIFIVTPNDQSLFQRRRRRGTGHGTHDGGSCPGDIKDAMRRVGWHLAEEGYLDVPPWPDIAMKKEDYLRKIGLKWMGNLIGGAKKSPVCILDYYNGKNSRMEKEVLKFSLLEHSPKAFKRLWAHHRYFIFTPGSE</sequence>
<dbReference type="GO" id="GO:0008757">
    <property type="term" value="F:S-adenosylmethionine-dependent methyltransferase activity"/>
    <property type="evidence" value="ECO:0007669"/>
    <property type="project" value="InterPro"/>
</dbReference>
<accession>A0A351U0U4</accession>
<evidence type="ECO:0000313" key="2">
    <source>
        <dbReference type="EMBL" id="NLW35010.1"/>
    </source>
</evidence>
<dbReference type="Proteomes" id="UP000777265">
    <property type="component" value="Unassembled WGS sequence"/>
</dbReference>
<protein>
    <submittedName>
        <fullName evidence="2">Class I SAM-dependent methyltransferase</fullName>
    </submittedName>
</protein>
<dbReference type="SUPFAM" id="SSF53335">
    <property type="entry name" value="S-adenosyl-L-methionine-dependent methyltransferases"/>
    <property type="match status" value="1"/>
</dbReference>
<reference evidence="2" key="2">
    <citation type="submission" date="2020-01" db="EMBL/GenBank/DDBJ databases">
        <authorList>
            <person name="Campanaro S."/>
        </authorList>
    </citation>
    <scope>NUCLEOTIDE SEQUENCE</scope>
    <source>
        <strain evidence="2">AS06rmzACSIP_7</strain>
    </source>
</reference>